<dbReference type="PANTHER" id="PTHR12411">
    <property type="entry name" value="CYSTEINE PROTEASE FAMILY C1-RELATED"/>
    <property type="match status" value="1"/>
</dbReference>
<dbReference type="InterPro" id="IPR000169">
    <property type="entry name" value="Pept_cys_AS"/>
</dbReference>
<dbReference type="Gene3D" id="3.90.70.10">
    <property type="entry name" value="Cysteine proteinases"/>
    <property type="match status" value="1"/>
</dbReference>
<dbReference type="Pfam" id="PF00112">
    <property type="entry name" value="Peptidase_C1"/>
    <property type="match status" value="1"/>
</dbReference>
<evidence type="ECO:0000313" key="7">
    <source>
        <dbReference type="Proteomes" id="UP000887561"/>
    </source>
</evidence>
<evidence type="ECO:0000256" key="2">
    <source>
        <dbReference type="ARBA" id="ARBA00022670"/>
    </source>
</evidence>
<dbReference type="PROSITE" id="PS00139">
    <property type="entry name" value="THIOL_PROTEASE_CYS"/>
    <property type="match status" value="1"/>
</dbReference>
<name>A0A915M3F8_MELJA</name>
<dbReference type="SMART" id="SM00645">
    <property type="entry name" value="Pept_C1"/>
    <property type="match status" value="1"/>
</dbReference>
<dbReference type="SUPFAM" id="SSF54001">
    <property type="entry name" value="Cysteine proteinases"/>
    <property type="match status" value="1"/>
</dbReference>
<dbReference type="Proteomes" id="UP000887561">
    <property type="component" value="Unplaced"/>
</dbReference>
<accession>A0A915M3F8</accession>
<reference evidence="8" key="1">
    <citation type="submission" date="2022-11" db="UniProtKB">
        <authorList>
            <consortium name="WormBaseParasite"/>
        </authorList>
    </citation>
    <scope>IDENTIFICATION</scope>
</reference>
<evidence type="ECO:0000256" key="3">
    <source>
        <dbReference type="ARBA" id="ARBA00022801"/>
    </source>
</evidence>
<feature type="domain" description="Peptidase C1A papain C-terminal" evidence="6">
    <location>
        <begin position="164"/>
        <end position="412"/>
    </location>
</feature>
<dbReference type="AlphaFoldDB" id="A0A915M3F8"/>
<keyword evidence="5" id="KW-0732">Signal</keyword>
<evidence type="ECO:0000256" key="5">
    <source>
        <dbReference type="SAM" id="SignalP"/>
    </source>
</evidence>
<evidence type="ECO:0000313" key="8">
    <source>
        <dbReference type="WBParaSite" id="scaffold24149_cov171.g20227"/>
    </source>
</evidence>
<keyword evidence="2" id="KW-0645">Protease</keyword>
<evidence type="ECO:0000256" key="1">
    <source>
        <dbReference type="ARBA" id="ARBA00008455"/>
    </source>
</evidence>
<dbReference type="InterPro" id="IPR000668">
    <property type="entry name" value="Peptidase_C1A_C"/>
</dbReference>
<keyword evidence="3" id="KW-0378">Hydrolase</keyword>
<proteinExistence type="inferred from homology"/>
<dbReference type="InterPro" id="IPR013128">
    <property type="entry name" value="Peptidase_C1A"/>
</dbReference>
<feature type="signal peptide" evidence="5">
    <location>
        <begin position="1"/>
        <end position="16"/>
    </location>
</feature>
<feature type="chain" id="PRO_5038046693" evidence="5">
    <location>
        <begin position="17"/>
        <end position="416"/>
    </location>
</feature>
<dbReference type="InterPro" id="IPR038765">
    <property type="entry name" value="Papain-like_cys_pep_sf"/>
</dbReference>
<organism evidence="7 8">
    <name type="scientific">Meloidogyne javanica</name>
    <name type="common">Root-knot nematode worm</name>
    <dbReference type="NCBI Taxonomy" id="6303"/>
    <lineage>
        <taxon>Eukaryota</taxon>
        <taxon>Metazoa</taxon>
        <taxon>Ecdysozoa</taxon>
        <taxon>Nematoda</taxon>
        <taxon>Chromadorea</taxon>
        <taxon>Rhabditida</taxon>
        <taxon>Tylenchina</taxon>
        <taxon>Tylenchomorpha</taxon>
        <taxon>Tylenchoidea</taxon>
        <taxon>Meloidogynidae</taxon>
        <taxon>Meloidogyninae</taxon>
        <taxon>Meloidogyne</taxon>
        <taxon>Meloidogyne incognita group</taxon>
    </lineage>
</organism>
<dbReference type="GO" id="GO:0006508">
    <property type="term" value="P:proteolysis"/>
    <property type="evidence" value="ECO:0007669"/>
    <property type="project" value="UniProtKB-KW"/>
</dbReference>
<evidence type="ECO:0000259" key="6">
    <source>
        <dbReference type="SMART" id="SM00645"/>
    </source>
</evidence>
<keyword evidence="4" id="KW-0788">Thiol protease</keyword>
<comment type="similarity">
    <text evidence="1">Belongs to the peptidase C1 family.</text>
</comment>
<protein>
    <submittedName>
        <fullName evidence="8">Peptidase C1A papain C-terminal domain-containing protein</fullName>
    </submittedName>
</protein>
<dbReference type="PRINTS" id="PR00705">
    <property type="entry name" value="PAPAIN"/>
</dbReference>
<sequence>MPLMVFAIMAVLSVEGRKVPTGPNQEKSPADLLGNLLGGLTGLVGNTLNQLIDHLKSLLNGILDLTQQELLKLVDVLNLLKSMGIVITDEKLKLTAQRVVLINGLTNGIWEAKLGFFSLLPDEDQKKLCGVFDIEIENIVGRDTSEVNRGGRDKRQASQANCNYTTEFDVRDKWPKCSPFINQVQHQGLCGSCWAISTASVYTDRHCIERDKKGLSTPNNASFTYSSFDVLACSPEKGCSGGWPHKAWDSIKSNGICTGTDFNSNTGCKPYPFKPTGRYPILKSCKKSCTNEYWGVPYDTDRRNYVTSTSTIKGENAIKEEIHENGPVVACFSVYKDFYSHADGSDGHVWGDYDRSHAVVIVGYGTASCGYEKIPYWIIRNSWGTNSTGEGFLKFRRGNNECGIEQTVSFGIPKVN</sequence>
<evidence type="ECO:0000256" key="4">
    <source>
        <dbReference type="ARBA" id="ARBA00022807"/>
    </source>
</evidence>
<keyword evidence="7" id="KW-1185">Reference proteome</keyword>
<dbReference type="WBParaSite" id="scaffold24149_cov171.g20227">
    <property type="protein sequence ID" value="scaffold24149_cov171.g20227"/>
    <property type="gene ID" value="scaffold24149_cov171.g20227"/>
</dbReference>
<dbReference type="GO" id="GO:0008234">
    <property type="term" value="F:cysteine-type peptidase activity"/>
    <property type="evidence" value="ECO:0007669"/>
    <property type="project" value="UniProtKB-KW"/>
</dbReference>